<comment type="caution">
    <text evidence="2">The sequence shown here is derived from an EMBL/GenBank/DDBJ whole genome shotgun (WGS) entry which is preliminary data.</text>
</comment>
<dbReference type="Pfam" id="PF20155">
    <property type="entry name" value="TMP_3"/>
    <property type="match status" value="1"/>
</dbReference>
<dbReference type="InterPro" id="IPR013491">
    <property type="entry name" value="Tape_meas_N"/>
</dbReference>
<evidence type="ECO:0000313" key="2">
    <source>
        <dbReference type="EMBL" id="MFD1203039.1"/>
    </source>
</evidence>
<gene>
    <name evidence="2" type="ORF">ACFQ3U_14155</name>
</gene>
<evidence type="ECO:0000259" key="1">
    <source>
        <dbReference type="Pfam" id="PF20155"/>
    </source>
</evidence>
<dbReference type="Proteomes" id="UP001597181">
    <property type="component" value="Unassembled WGS sequence"/>
</dbReference>
<proteinExistence type="predicted"/>
<organism evidence="2 3">
    <name type="scientific">Leucobacter albus</name>
    <dbReference type="NCBI Taxonomy" id="272210"/>
    <lineage>
        <taxon>Bacteria</taxon>
        <taxon>Bacillati</taxon>
        <taxon>Actinomycetota</taxon>
        <taxon>Actinomycetes</taxon>
        <taxon>Micrococcales</taxon>
        <taxon>Microbacteriaceae</taxon>
        <taxon>Leucobacter</taxon>
    </lineage>
</organism>
<dbReference type="EMBL" id="JBHTLY010000007">
    <property type="protein sequence ID" value="MFD1203039.1"/>
    <property type="molecule type" value="Genomic_DNA"/>
</dbReference>
<evidence type="ECO:0000313" key="3">
    <source>
        <dbReference type="Proteomes" id="UP001597181"/>
    </source>
</evidence>
<protein>
    <submittedName>
        <fullName evidence="2">Tape measure protein</fullName>
    </submittedName>
</protein>
<sequence>MKIKLDADASGAVKGFGALRDAASEAKTKMHESARSQRQEWSTVGAGLTAVGVAVTGVGIAALKTGIEYNTLQQTTRAALSTLLGSAQAANAQMDKLDAFARNSPFSKQTFISAQQQMLAFGIETSKVIPYLDSVQNSVAAMGGSNQQITEIAFIMSQISAASKITGQDLMQFGQRGINAAELIGSQIGKTGAQIRQDITAGTLDADKALDALAAGMQSKFGGAAANVKNTFSGAMDRVKAAWRDFASELARPLVDPNGGGALVDLLNWAADAMRAFEALPGPVKGTVSALTGLAGGGALAAGTFMLALPRILEFKDALAALGGVSGIAKGGLAQVTNFLTGPWGIALAAAAAVVTVLAIENAKLSSQARELSETLDESTGAITANSKAWAANQLQQDGVLSAAKRLGISASDMTEAWLGNADAVEKVTDRISRFYNDTDFRLENIEGNDRWFKDLGVLNGALDGSNKVLSEAKVRHNELAEATAETDEATGAAAGSVDRASASFADASSQSQELEASLRALLETYSELNGLGQSAEQTNASLQKSFSKLQEYVANAQAGVDGYSRSLDGSTLAGASNRAMLADHAADVEKDAQAQFDLESKTLGAAAAADNFAARLNAGRKQIYDTALALTGNAQEAQKLTDKLLAVPDSKQIQVLLQGAAEAEQKIDSVAYKLSLIPSVVKTEIRTMETLVYSEEGLKKKYGSGKANGGTVGLAQGGTIPGYANGDTVGFGGGVRGGTVWGVGTAKSDSVNVDLSAGEEVIQEPYASLNRPLLKAINRGQLTESMLQPQVFVVQQQSADTPLIGGNVQFVSSGNLHSDVGTVTHALRALGRGGKYVGSR</sequence>
<reference evidence="3" key="1">
    <citation type="journal article" date="2019" name="Int. J. Syst. Evol. Microbiol.">
        <title>The Global Catalogue of Microorganisms (GCM) 10K type strain sequencing project: providing services to taxonomists for standard genome sequencing and annotation.</title>
        <authorList>
            <consortium name="The Broad Institute Genomics Platform"/>
            <consortium name="The Broad Institute Genome Sequencing Center for Infectious Disease"/>
            <person name="Wu L."/>
            <person name="Ma J."/>
        </authorList>
    </citation>
    <scope>NUCLEOTIDE SEQUENCE [LARGE SCALE GENOMIC DNA]</scope>
    <source>
        <strain evidence="3">CCUG 50213</strain>
    </source>
</reference>
<name>A0ABW3TRX1_9MICO</name>
<dbReference type="RefSeq" id="WP_343960818.1">
    <property type="nucleotide sequence ID" value="NZ_BAAAKZ010000009.1"/>
</dbReference>
<feature type="domain" description="Tape measure protein N-terminal" evidence="1">
    <location>
        <begin position="72"/>
        <end position="251"/>
    </location>
</feature>
<keyword evidence="3" id="KW-1185">Reference proteome</keyword>
<dbReference type="NCBIfam" id="TIGR02675">
    <property type="entry name" value="tape_meas_nterm"/>
    <property type="match status" value="1"/>
</dbReference>
<accession>A0ABW3TRX1</accession>